<dbReference type="OrthoDB" id="164795at2"/>
<dbReference type="AlphaFoldDB" id="A0A2H3KZ01"/>
<keyword evidence="2" id="KW-1185">Reference proteome</keyword>
<gene>
    <name evidence="1" type="ORF">A9Q02_03790</name>
</gene>
<dbReference type="EMBL" id="LYXE01000127">
    <property type="protein sequence ID" value="PDV97586.1"/>
    <property type="molecule type" value="Genomic_DNA"/>
</dbReference>
<name>A0A2H3KZ01_9CHLR</name>
<proteinExistence type="predicted"/>
<comment type="caution">
    <text evidence="1">The sequence shown here is derived from an EMBL/GenBank/DDBJ whole genome shotgun (WGS) entry which is preliminary data.</text>
</comment>
<dbReference type="RefSeq" id="WP_097654212.1">
    <property type="nucleotide sequence ID" value="NZ_LYXE01000127.1"/>
</dbReference>
<sequence length="82" mass="8937">MTLEDAITELCQRITTICPEAVLRIARASEEEASIRVYAPAGVETAIKADTHEYTIDLLTSEGLDVQVLVYDIATSLPPTET</sequence>
<evidence type="ECO:0000313" key="1">
    <source>
        <dbReference type="EMBL" id="PDV97586.1"/>
    </source>
</evidence>
<accession>A0A2H3KZ01</accession>
<reference evidence="1 2" key="1">
    <citation type="submission" date="2016-05" db="EMBL/GenBank/DDBJ databases">
        <authorList>
            <person name="Lavstsen T."/>
            <person name="Jespersen J.S."/>
        </authorList>
    </citation>
    <scope>NUCLEOTIDE SEQUENCE [LARGE SCALE GENOMIC DNA]</scope>
    <source>
        <strain evidence="1 2">B7-9</strain>
    </source>
</reference>
<protein>
    <submittedName>
        <fullName evidence="1">Uncharacterized protein</fullName>
    </submittedName>
</protein>
<dbReference type="Proteomes" id="UP000220922">
    <property type="component" value="Unassembled WGS sequence"/>
</dbReference>
<evidence type="ECO:0000313" key="2">
    <source>
        <dbReference type="Proteomes" id="UP000220922"/>
    </source>
</evidence>
<organism evidence="1 2">
    <name type="scientific">Candidatus Chloroploca asiatica</name>
    <dbReference type="NCBI Taxonomy" id="1506545"/>
    <lineage>
        <taxon>Bacteria</taxon>
        <taxon>Bacillati</taxon>
        <taxon>Chloroflexota</taxon>
        <taxon>Chloroflexia</taxon>
        <taxon>Chloroflexales</taxon>
        <taxon>Chloroflexineae</taxon>
        <taxon>Oscillochloridaceae</taxon>
        <taxon>Candidatus Chloroploca</taxon>
    </lineage>
</organism>